<proteinExistence type="predicted"/>
<dbReference type="Gene3D" id="1.10.357.10">
    <property type="entry name" value="Tetracycline Repressor, domain 2"/>
    <property type="match status" value="1"/>
</dbReference>
<name>A0ABZ3FMF6_9ACTN</name>
<dbReference type="InterPro" id="IPR001647">
    <property type="entry name" value="HTH_TetR"/>
</dbReference>
<dbReference type="EMBL" id="CP154795">
    <property type="protein sequence ID" value="XAN07223.1"/>
    <property type="molecule type" value="Genomic_DNA"/>
</dbReference>
<sequence length="184" mass="19834">MPTKQDWIEAGMRALRADGGDGVRIDRIARDLGVTKGSFHHHFKGAAGLRAALLAEHERRQESLVAAIREAVATLDGEQAIALLSSLVAELPDDRLERVVRAWAATNDDAAVTAERIDRARVDALEAIWSRAVPVEHARTAALLPFLVLTGASATGIVDRAELEAVFRLLAELAPHSQRILAGT</sequence>
<feature type="domain" description="HTH tetR-type" evidence="3">
    <location>
        <begin position="1"/>
        <end position="61"/>
    </location>
</feature>
<dbReference type="RefSeq" id="WP_425308673.1">
    <property type="nucleotide sequence ID" value="NZ_CP154795.1"/>
</dbReference>
<reference evidence="4 5" key="1">
    <citation type="submission" date="2024-04" db="EMBL/GenBank/DDBJ databases">
        <title>Isolation of an actinomycete strain from pig manure.</title>
        <authorList>
            <person name="Gong T."/>
            <person name="Yu Z."/>
            <person name="An M."/>
            <person name="Wei C."/>
            <person name="Yang W."/>
            <person name="Liu L."/>
        </authorList>
    </citation>
    <scope>NUCLEOTIDE SEQUENCE [LARGE SCALE GENOMIC DNA]</scope>
    <source>
        <strain evidence="4 5">ZF39</strain>
    </source>
</reference>
<feature type="DNA-binding region" description="H-T-H motif" evidence="2">
    <location>
        <begin position="24"/>
        <end position="43"/>
    </location>
</feature>
<dbReference type="SUPFAM" id="SSF46689">
    <property type="entry name" value="Homeodomain-like"/>
    <property type="match status" value="1"/>
</dbReference>
<organism evidence="4 5">
    <name type="scientific">Ammonicoccus fulvus</name>
    <dbReference type="NCBI Taxonomy" id="3138240"/>
    <lineage>
        <taxon>Bacteria</taxon>
        <taxon>Bacillati</taxon>
        <taxon>Actinomycetota</taxon>
        <taxon>Actinomycetes</taxon>
        <taxon>Propionibacteriales</taxon>
        <taxon>Propionibacteriaceae</taxon>
        <taxon>Ammonicoccus</taxon>
    </lineage>
</organism>
<accession>A0ABZ3FMF6</accession>
<evidence type="ECO:0000256" key="1">
    <source>
        <dbReference type="ARBA" id="ARBA00023125"/>
    </source>
</evidence>
<evidence type="ECO:0000313" key="5">
    <source>
        <dbReference type="Proteomes" id="UP001442841"/>
    </source>
</evidence>
<keyword evidence="5" id="KW-1185">Reference proteome</keyword>
<dbReference type="InterPro" id="IPR009057">
    <property type="entry name" value="Homeodomain-like_sf"/>
</dbReference>
<dbReference type="Pfam" id="PF00440">
    <property type="entry name" value="TetR_N"/>
    <property type="match status" value="1"/>
</dbReference>
<dbReference type="Proteomes" id="UP001442841">
    <property type="component" value="Chromosome"/>
</dbReference>
<protein>
    <submittedName>
        <fullName evidence="4">TetR/AcrR family transcriptional regulator</fullName>
    </submittedName>
</protein>
<evidence type="ECO:0000256" key="2">
    <source>
        <dbReference type="PROSITE-ProRule" id="PRU00335"/>
    </source>
</evidence>
<evidence type="ECO:0000259" key="3">
    <source>
        <dbReference type="PROSITE" id="PS50977"/>
    </source>
</evidence>
<keyword evidence="1 2" id="KW-0238">DNA-binding</keyword>
<gene>
    <name evidence="4" type="ORF">AADG42_07930</name>
</gene>
<evidence type="ECO:0000313" key="4">
    <source>
        <dbReference type="EMBL" id="XAN07223.1"/>
    </source>
</evidence>
<dbReference type="PROSITE" id="PS50977">
    <property type="entry name" value="HTH_TETR_2"/>
    <property type="match status" value="1"/>
</dbReference>